<dbReference type="AlphaFoldDB" id="A0A7C4FH60"/>
<dbReference type="Pfam" id="PF01969">
    <property type="entry name" value="Ni_insertion"/>
    <property type="match status" value="1"/>
</dbReference>
<dbReference type="Gene3D" id="3.10.20.300">
    <property type="entry name" value="mk0293 like domain"/>
    <property type="match status" value="1"/>
</dbReference>
<name>A0A7C4FH60_9CREN</name>
<sequence>MDRAVVIDPSISGISGDMLLAALIDVGADPSILKRLSEAVARAIDGVESVNIGVETVLKRGVRAKAVRIKIVEKNLEKSGADVIQDVEAVADEVGLGGGAKRIALNAIRLLVEAEASVHGVSASEVHLHEVGSADTAVDIVGVAMALESLGLVEASFYSLPIAIGGGHVKMRHGLYPAPAPVVLELLKRRSALFFGGPVEEELATPTGVAILASLVSSFTKFLPLIRVEGVGYGAGQKDFDTHPNVLRVLVGNGDELVEGLEAEDIAVLETDVDDVSGELVGYAVEKLFELGAKDVSIQPLYMKKNRPGYTVKVVSDLATYPTLVKTLVSELGTLGVRVLITKRLRVPVRERRVVDVEIGGRRYCVEVKVSTDYRGSVVVAKPEYESVRSIAKELGAPLKRVQREVQKAIEKLFGA</sequence>
<dbReference type="PANTHER" id="PTHR36566:SF1">
    <property type="entry name" value="PYRIDINIUM-3,5-BISTHIOCARBOXYLIC ACID MONONUCLEOTIDE NICKEL INSERTION PROTEIN"/>
    <property type="match status" value="1"/>
</dbReference>
<dbReference type="EMBL" id="DTFF01000063">
    <property type="protein sequence ID" value="HGI88126.1"/>
    <property type="molecule type" value="Genomic_DNA"/>
</dbReference>
<dbReference type="NCBIfam" id="TIGR00299">
    <property type="entry name" value="nickel pincer cofactor biosynthesis protein LarC"/>
    <property type="match status" value="1"/>
</dbReference>
<dbReference type="Gene3D" id="3.30.70.1380">
    <property type="entry name" value="Transcriptional regulatory protein pf0864 domain like"/>
    <property type="match status" value="1"/>
</dbReference>
<keyword evidence="1 2" id="KW-0533">Nickel</keyword>
<evidence type="ECO:0000256" key="2">
    <source>
        <dbReference type="HAMAP-Rule" id="MF_01074"/>
    </source>
</evidence>
<evidence type="ECO:0000313" key="3">
    <source>
        <dbReference type="EMBL" id="HGI88126.1"/>
    </source>
</evidence>
<gene>
    <name evidence="3" type="primary">larC</name>
    <name evidence="3" type="ORF">ENV14_07060</name>
</gene>
<keyword evidence="2" id="KW-0456">Lyase</keyword>
<organism evidence="3">
    <name type="scientific">Ignisphaera aggregans</name>
    <dbReference type="NCBI Taxonomy" id="334771"/>
    <lineage>
        <taxon>Archaea</taxon>
        <taxon>Thermoproteota</taxon>
        <taxon>Thermoprotei</taxon>
        <taxon>Desulfurococcales</taxon>
        <taxon>Desulfurococcaceae</taxon>
        <taxon>Ignisphaera</taxon>
    </lineage>
</organism>
<dbReference type="HAMAP" id="MF_01074">
    <property type="entry name" value="LarC"/>
    <property type="match status" value="1"/>
</dbReference>
<dbReference type="PANTHER" id="PTHR36566">
    <property type="entry name" value="NICKEL INSERTION PROTEIN-RELATED"/>
    <property type="match status" value="1"/>
</dbReference>
<dbReference type="GO" id="GO:0016151">
    <property type="term" value="F:nickel cation binding"/>
    <property type="evidence" value="ECO:0007669"/>
    <property type="project" value="UniProtKB-UniRule"/>
</dbReference>
<dbReference type="InterPro" id="IPR002822">
    <property type="entry name" value="Ni_insertion"/>
</dbReference>
<dbReference type="GO" id="GO:0016829">
    <property type="term" value="F:lyase activity"/>
    <property type="evidence" value="ECO:0007669"/>
    <property type="project" value="UniProtKB-UniRule"/>
</dbReference>
<comment type="caution">
    <text evidence="3">The sequence shown here is derived from an EMBL/GenBank/DDBJ whole genome shotgun (WGS) entry which is preliminary data.</text>
</comment>
<proteinExistence type="inferred from homology"/>
<accession>A0A7C4FH60</accession>
<evidence type="ECO:0000256" key="1">
    <source>
        <dbReference type="ARBA" id="ARBA00022596"/>
    </source>
</evidence>
<protein>
    <recommendedName>
        <fullName evidence="2">Putative nickel insertion protein</fullName>
    </recommendedName>
</protein>
<comment type="similarity">
    <text evidence="2">Belongs to the LarC family.</text>
</comment>
<reference evidence="3" key="1">
    <citation type="journal article" date="2020" name="mSystems">
        <title>Genome- and Community-Level Interaction Insights into Carbon Utilization and Element Cycling Functions of Hydrothermarchaeota in Hydrothermal Sediment.</title>
        <authorList>
            <person name="Zhou Z."/>
            <person name="Liu Y."/>
            <person name="Xu W."/>
            <person name="Pan J."/>
            <person name="Luo Z.H."/>
            <person name="Li M."/>
        </authorList>
    </citation>
    <scope>NUCLEOTIDE SEQUENCE [LARGE SCALE GENOMIC DNA]</scope>
    <source>
        <strain evidence="3">SpSt-732</strain>
    </source>
</reference>